<proteinExistence type="predicted"/>
<keyword evidence="2" id="KW-1185">Reference proteome</keyword>
<feature type="non-terminal residue" evidence="1">
    <location>
        <position position="1"/>
    </location>
</feature>
<dbReference type="AlphaFoldDB" id="A0AAD7FB90"/>
<evidence type="ECO:0000313" key="2">
    <source>
        <dbReference type="Proteomes" id="UP001221142"/>
    </source>
</evidence>
<feature type="non-terminal residue" evidence="1">
    <location>
        <position position="114"/>
    </location>
</feature>
<dbReference type="Proteomes" id="UP001221142">
    <property type="component" value="Unassembled WGS sequence"/>
</dbReference>
<evidence type="ECO:0000313" key="1">
    <source>
        <dbReference type="EMBL" id="KAJ7610101.1"/>
    </source>
</evidence>
<name>A0AAD7FB90_9AGAR</name>
<sequence length="114" mass="12830">YDDWEFEVRADLRRKGVLEVTLGTETCPVSGPNSKAVKAWVAKRDVATATIIGRLDPSQFAHIRDFEEDPAGMWERLRETHQSSGLGGVVVAWRKFYNLRKSGDRSTMRAHIGA</sequence>
<reference evidence="1" key="1">
    <citation type="submission" date="2023-03" db="EMBL/GenBank/DDBJ databases">
        <title>Massive genome expansion in bonnet fungi (Mycena s.s.) driven by repeated elements and novel gene families across ecological guilds.</title>
        <authorList>
            <consortium name="Lawrence Berkeley National Laboratory"/>
            <person name="Harder C.B."/>
            <person name="Miyauchi S."/>
            <person name="Viragh M."/>
            <person name="Kuo A."/>
            <person name="Thoen E."/>
            <person name="Andreopoulos B."/>
            <person name="Lu D."/>
            <person name="Skrede I."/>
            <person name="Drula E."/>
            <person name="Henrissat B."/>
            <person name="Morin E."/>
            <person name="Kohler A."/>
            <person name="Barry K."/>
            <person name="LaButti K."/>
            <person name="Morin E."/>
            <person name="Salamov A."/>
            <person name="Lipzen A."/>
            <person name="Mereny Z."/>
            <person name="Hegedus B."/>
            <person name="Baldrian P."/>
            <person name="Stursova M."/>
            <person name="Weitz H."/>
            <person name="Taylor A."/>
            <person name="Grigoriev I.V."/>
            <person name="Nagy L.G."/>
            <person name="Martin F."/>
            <person name="Kauserud H."/>
        </authorList>
    </citation>
    <scope>NUCLEOTIDE SEQUENCE</scope>
    <source>
        <strain evidence="1">9284</strain>
    </source>
</reference>
<dbReference type="EMBL" id="JARKIF010000036">
    <property type="protein sequence ID" value="KAJ7610101.1"/>
    <property type="molecule type" value="Genomic_DNA"/>
</dbReference>
<organism evidence="1 2">
    <name type="scientific">Roridomyces roridus</name>
    <dbReference type="NCBI Taxonomy" id="1738132"/>
    <lineage>
        <taxon>Eukaryota</taxon>
        <taxon>Fungi</taxon>
        <taxon>Dikarya</taxon>
        <taxon>Basidiomycota</taxon>
        <taxon>Agaricomycotina</taxon>
        <taxon>Agaricomycetes</taxon>
        <taxon>Agaricomycetidae</taxon>
        <taxon>Agaricales</taxon>
        <taxon>Marasmiineae</taxon>
        <taxon>Mycenaceae</taxon>
        <taxon>Roridomyces</taxon>
    </lineage>
</organism>
<dbReference type="Pfam" id="PF14223">
    <property type="entry name" value="Retrotran_gag_2"/>
    <property type="match status" value="1"/>
</dbReference>
<gene>
    <name evidence="1" type="ORF">FB45DRAFT_682180</name>
</gene>
<accession>A0AAD7FB90</accession>
<comment type="caution">
    <text evidence="1">The sequence shown here is derived from an EMBL/GenBank/DDBJ whole genome shotgun (WGS) entry which is preliminary data.</text>
</comment>
<protein>
    <submittedName>
        <fullName evidence="1">Uncharacterized protein</fullName>
    </submittedName>
</protein>